<dbReference type="InterPro" id="IPR001841">
    <property type="entry name" value="Znf_RING"/>
</dbReference>
<proteinExistence type="predicted"/>
<evidence type="ECO:0000256" key="4">
    <source>
        <dbReference type="PROSITE-ProRule" id="PRU00175"/>
    </source>
</evidence>
<keyword evidence="1" id="KW-0479">Metal-binding</keyword>
<keyword evidence="3" id="KW-0862">Zinc</keyword>
<feature type="region of interest" description="Disordered" evidence="6">
    <location>
        <begin position="270"/>
        <end position="304"/>
    </location>
</feature>
<dbReference type="Proteomes" id="UP000521872">
    <property type="component" value="Unassembled WGS sequence"/>
</dbReference>
<accession>A0A8H4VV23</accession>
<dbReference type="SMART" id="SM00184">
    <property type="entry name" value="RING"/>
    <property type="match status" value="1"/>
</dbReference>
<dbReference type="AlphaFoldDB" id="A0A8H4VV23"/>
<feature type="domain" description="RING-type" evidence="7">
    <location>
        <begin position="153"/>
        <end position="246"/>
    </location>
</feature>
<dbReference type="EMBL" id="JAACJL010000015">
    <property type="protein sequence ID" value="KAF4621390.1"/>
    <property type="molecule type" value="Genomic_DNA"/>
</dbReference>
<feature type="compositionally biased region" description="Polar residues" evidence="6">
    <location>
        <begin position="1"/>
        <end position="11"/>
    </location>
</feature>
<dbReference type="InterPro" id="IPR017907">
    <property type="entry name" value="Znf_RING_CS"/>
</dbReference>
<evidence type="ECO:0000256" key="5">
    <source>
        <dbReference type="SAM" id="Coils"/>
    </source>
</evidence>
<comment type="caution">
    <text evidence="8">The sequence shown here is derived from an EMBL/GenBank/DDBJ whole genome shotgun (WGS) entry which is preliminary data.</text>
</comment>
<evidence type="ECO:0000259" key="7">
    <source>
        <dbReference type="PROSITE" id="PS50089"/>
    </source>
</evidence>
<dbReference type="Gene3D" id="3.30.40.10">
    <property type="entry name" value="Zinc/RING finger domain, C3HC4 (zinc finger)"/>
    <property type="match status" value="1"/>
</dbReference>
<sequence length="304" mass="33871">MPPTRSSSIQPRQHPFPSASPPRKHQPTQLIDLSSEPDPCVPTNNKVPLPVRRQNKATHKKAPVAPVPPNEVIEISSDDDSLPKSSEASRIADLRRQANKSREELVKYKREYERATKALKEAQEESKRLQSLLKPDSGKISLDLHKLAENLDCEICTGRMWTPYILPDCGHSFCQSCLVDWFGTTQAQFLQAHPEQDGVRQNQAQQVTYLLHSIATNPALAQHPHVREMVAHLVPPTPQYTCPSCREVVRSRPTEVFAFKNIARTISAAAGEENPEKAASSSRKAKVPAAGSSPWDGFFPTRKL</sequence>
<dbReference type="InterPro" id="IPR013083">
    <property type="entry name" value="Znf_RING/FYVE/PHD"/>
</dbReference>
<dbReference type="SUPFAM" id="SSF57850">
    <property type="entry name" value="RING/U-box"/>
    <property type="match status" value="1"/>
</dbReference>
<evidence type="ECO:0000256" key="6">
    <source>
        <dbReference type="SAM" id="MobiDB-lite"/>
    </source>
</evidence>
<keyword evidence="9" id="KW-1185">Reference proteome</keyword>
<dbReference type="GO" id="GO:0008270">
    <property type="term" value="F:zinc ion binding"/>
    <property type="evidence" value="ECO:0007669"/>
    <property type="project" value="UniProtKB-KW"/>
</dbReference>
<dbReference type="PROSITE" id="PS00518">
    <property type="entry name" value="ZF_RING_1"/>
    <property type="match status" value="1"/>
</dbReference>
<dbReference type="PROSITE" id="PS50089">
    <property type="entry name" value="ZF_RING_2"/>
    <property type="match status" value="1"/>
</dbReference>
<evidence type="ECO:0000256" key="2">
    <source>
        <dbReference type="ARBA" id="ARBA00022771"/>
    </source>
</evidence>
<organism evidence="8 9">
    <name type="scientific">Agrocybe pediades</name>
    <dbReference type="NCBI Taxonomy" id="84607"/>
    <lineage>
        <taxon>Eukaryota</taxon>
        <taxon>Fungi</taxon>
        <taxon>Dikarya</taxon>
        <taxon>Basidiomycota</taxon>
        <taxon>Agaricomycotina</taxon>
        <taxon>Agaricomycetes</taxon>
        <taxon>Agaricomycetidae</taxon>
        <taxon>Agaricales</taxon>
        <taxon>Agaricineae</taxon>
        <taxon>Strophariaceae</taxon>
        <taxon>Agrocybe</taxon>
    </lineage>
</organism>
<evidence type="ECO:0000313" key="8">
    <source>
        <dbReference type="EMBL" id="KAF4621390.1"/>
    </source>
</evidence>
<dbReference type="Pfam" id="PF13445">
    <property type="entry name" value="zf-RING_UBOX"/>
    <property type="match status" value="1"/>
</dbReference>
<evidence type="ECO:0000256" key="1">
    <source>
        <dbReference type="ARBA" id="ARBA00022723"/>
    </source>
</evidence>
<protein>
    <recommendedName>
        <fullName evidence="7">RING-type domain-containing protein</fullName>
    </recommendedName>
</protein>
<feature type="coiled-coil region" evidence="5">
    <location>
        <begin position="91"/>
        <end position="132"/>
    </location>
</feature>
<feature type="compositionally biased region" description="Basic residues" evidence="6">
    <location>
        <begin position="53"/>
        <end position="62"/>
    </location>
</feature>
<evidence type="ECO:0000313" key="9">
    <source>
        <dbReference type="Proteomes" id="UP000521872"/>
    </source>
</evidence>
<reference evidence="8 9" key="1">
    <citation type="submission" date="2019-12" db="EMBL/GenBank/DDBJ databases">
        <authorList>
            <person name="Floudas D."/>
            <person name="Bentzer J."/>
            <person name="Ahren D."/>
            <person name="Johansson T."/>
            <person name="Persson P."/>
            <person name="Tunlid A."/>
        </authorList>
    </citation>
    <scope>NUCLEOTIDE SEQUENCE [LARGE SCALE GENOMIC DNA]</scope>
    <source>
        <strain evidence="8 9">CBS 102.39</strain>
    </source>
</reference>
<feature type="region of interest" description="Disordered" evidence="6">
    <location>
        <begin position="1"/>
        <end position="89"/>
    </location>
</feature>
<keyword evidence="5" id="KW-0175">Coiled coil</keyword>
<name>A0A8H4VV23_9AGAR</name>
<evidence type="ECO:0000256" key="3">
    <source>
        <dbReference type="ARBA" id="ARBA00022833"/>
    </source>
</evidence>
<dbReference type="InterPro" id="IPR027370">
    <property type="entry name" value="Znf-RING_euk"/>
</dbReference>
<gene>
    <name evidence="8" type="ORF">D9613_000527</name>
</gene>
<keyword evidence="2 4" id="KW-0863">Zinc-finger</keyword>